<dbReference type="GO" id="GO:0005886">
    <property type="term" value="C:plasma membrane"/>
    <property type="evidence" value="ECO:0007669"/>
    <property type="project" value="TreeGrafter"/>
</dbReference>
<keyword evidence="4" id="KW-0552">Olfaction</keyword>
<dbReference type="EMBL" id="KN121558">
    <property type="protein sequence ID" value="KFO36043.1"/>
    <property type="molecule type" value="Genomic_DNA"/>
</dbReference>
<dbReference type="InterPro" id="IPR000725">
    <property type="entry name" value="Olfact_rcpt"/>
</dbReference>
<evidence type="ECO:0000259" key="11">
    <source>
        <dbReference type="PROSITE" id="PS50262"/>
    </source>
</evidence>
<dbReference type="GO" id="GO:0071396">
    <property type="term" value="P:cellular response to lipid"/>
    <property type="evidence" value="ECO:0007669"/>
    <property type="project" value="UniProtKB-ARBA"/>
</dbReference>
<evidence type="ECO:0000256" key="5">
    <source>
        <dbReference type="ARBA" id="ARBA00022989"/>
    </source>
</evidence>
<keyword evidence="3 10" id="KW-0812">Transmembrane</keyword>
<evidence type="ECO:0000256" key="2">
    <source>
        <dbReference type="ARBA" id="ARBA00022606"/>
    </source>
</evidence>
<feature type="transmembrane region" description="Helical" evidence="10">
    <location>
        <begin position="103"/>
        <end position="124"/>
    </location>
</feature>
<dbReference type="Proteomes" id="UP000028990">
    <property type="component" value="Unassembled WGS sequence"/>
</dbReference>
<dbReference type="Pfam" id="PF13853">
    <property type="entry name" value="7tm_4"/>
    <property type="match status" value="1"/>
</dbReference>
<evidence type="ECO:0000313" key="13">
    <source>
        <dbReference type="Proteomes" id="UP000028990"/>
    </source>
</evidence>
<evidence type="ECO:0000256" key="8">
    <source>
        <dbReference type="ARBA" id="ARBA00023170"/>
    </source>
</evidence>
<dbReference type="SUPFAM" id="SSF81321">
    <property type="entry name" value="Family A G protein-coupled receptor-like"/>
    <property type="match status" value="1"/>
</dbReference>
<dbReference type="InterPro" id="IPR017452">
    <property type="entry name" value="GPCR_Rhodpsn_7TM"/>
</dbReference>
<name>A0A091E011_FUKDA</name>
<evidence type="ECO:0000256" key="1">
    <source>
        <dbReference type="ARBA" id="ARBA00004141"/>
    </source>
</evidence>
<dbReference type="PANTHER" id="PTHR26450">
    <property type="entry name" value="OLFACTORY RECEPTOR 56B1-RELATED"/>
    <property type="match status" value="1"/>
</dbReference>
<feature type="transmembrane region" description="Helical" evidence="10">
    <location>
        <begin position="26"/>
        <end position="49"/>
    </location>
</feature>
<reference evidence="12 13" key="1">
    <citation type="submission" date="2013-11" db="EMBL/GenBank/DDBJ databases">
        <title>The Damaraland mole rat (Fukomys damarensis) genome and evolution of African mole rats.</title>
        <authorList>
            <person name="Gladyshev V.N."/>
            <person name="Fang X."/>
        </authorList>
    </citation>
    <scope>NUCLEOTIDE SEQUENCE [LARGE SCALE GENOMIC DNA]</scope>
    <source>
        <tissue evidence="12">Liver</tissue>
    </source>
</reference>
<accession>A0A091E011</accession>
<keyword evidence="8 12" id="KW-0675">Receptor</keyword>
<keyword evidence="13" id="KW-1185">Reference proteome</keyword>
<keyword evidence="5 10" id="KW-1133">Transmembrane helix</keyword>
<feature type="transmembrane region" description="Helical" evidence="10">
    <location>
        <begin position="272"/>
        <end position="295"/>
    </location>
</feature>
<keyword evidence="7 10" id="KW-0472">Membrane</keyword>
<keyword evidence="6" id="KW-0297">G-protein coupled receptor</keyword>
<dbReference type="PROSITE" id="PS50262">
    <property type="entry name" value="G_PROTEIN_RECEP_F1_2"/>
    <property type="match status" value="1"/>
</dbReference>
<feature type="transmembrane region" description="Helical" evidence="10">
    <location>
        <begin position="243"/>
        <end position="266"/>
    </location>
</feature>
<keyword evidence="2" id="KW-0716">Sensory transduction</keyword>
<sequence>MLALNDTSTWPTFSFIGIPGLEAAHMWISIPFCLLYLLALGGNVLLLFLVRMEQNLHEPQFYFLAMLALTDLGLSLSTMPSVLAIFWFDVHHIGLNACLTQMFFIHTLSSVESGVLVAMAFDRLVAICAPLNYTRILTHCTVTCLSGAALIRGATLLAPLPFFLRAFSFCGTNILSHSYCYYPDMLNLACGDVTFSSVYGLVCVLCTFAVDVVFILISYMKILGTIMKLGIQDGNWKSLQTCACHLCTVLVFYLPLISLAVLHRYTQETSPILYTTMSNAYLLMTPLLNPLVYSLKSRQIQTALRKRFWVQRVVAGE</sequence>
<gene>
    <name evidence="12" type="ORF">H920_02553</name>
</gene>
<dbReference type="CDD" id="cd15222">
    <property type="entry name" value="7tmA_OR51-like"/>
    <property type="match status" value="1"/>
</dbReference>
<evidence type="ECO:0000256" key="9">
    <source>
        <dbReference type="ARBA" id="ARBA00023224"/>
    </source>
</evidence>
<dbReference type="AlphaFoldDB" id="A0A091E011"/>
<organism evidence="12 13">
    <name type="scientific">Fukomys damarensis</name>
    <name type="common">Damaraland mole rat</name>
    <name type="synonym">Cryptomys damarensis</name>
    <dbReference type="NCBI Taxonomy" id="885580"/>
    <lineage>
        <taxon>Eukaryota</taxon>
        <taxon>Metazoa</taxon>
        <taxon>Chordata</taxon>
        <taxon>Craniata</taxon>
        <taxon>Vertebrata</taxon>
        <taxon>Euteleostomi</taxon>
        <taxon>Mammalia</taxon>
        <taxon>Eutheria</taxon>
        <taxon>Euarchontoglires</taxon>
        <taxon>Glires</taxon>
        <taxon>Rodentia</taxon>
        <taxon>Hystricomorpha</taxon>
        <taxon>Bathyergidae</taxon>
        <taxon>Fukomys</taxon>
    </lineage>
</organism>
<dbReference type="PRINTS" id="PR00245">
    <property type="entry name" value="OLFACTORYR"/>
</dbReference>
<comment type="subcellular location">
    <subcellularLocation>
        <location evidence="1">Membrane</location>
        <topology evidence="1">Multi-pass membrane protein</topology>
    </subcellularLocation>
</comment>
<evidence type="ECO:0000313" key="12">
    <source>
        <dbReference type="EMBL" id="KFO36043.1"/>
    </source>
</evidence>
<evidence type="ECO:0000256" key="3">
    <source>
        <dbReference type="ARBA" id="ARBA00022692"/>
    </source>
</evidence>
<proteinExistence type="predicted"/>
<dbReference type="GO" id="GO:0004984">
    <property type="term" value="F:olfactory receptor activity"/>
    <property type="evidence" value="ECO:0007669"/>
    <property type="project" value="InterPro"/>
</dbReference>
<protein>
    <submittedName>
        <fullName evidence="12">Olfactory receptor 51F2</fullName>
    </submittedName>
</protein>
<feature type="transmembrane region" description="Helical" evidence="10">
    <location>
        <begin position="198"/>
        <end position="222"/>
    </location>
</feature>
<dbReference type="Gene3D" id="1.20.1070.10">
    <property type="entry name" value="Rhodopsin 7-helix transmembrane proteins"/>
    <property type="match status" value="1"/>
</dbReference>
<dbReference type="InterPro" id="IPR050402">
    <property type="entry name" value="OR51/52/56-like"/>
</dbReference>
<evidence type="ECO:0000256" key="4">
    <source>
        <dbReference type="ARBA" id="ARBA00022725"/>
    </source>
</evidence>
<feature type="domain" description="G-protein coupled receptors family 1 profile" evidence="11">
    <location>
        <begin position="42"/>
        <end position="293"/>
    </location>
</feature>
<dbReference type="GO" id="GO:0004930">
    <property type="term" value="F:G protein-coupled receptor activity"/>
    <property type="evidence" value="ECO:0007669"/>
    <property type="project" value="UniProtKB-KW"/>
</dbReference>
<dbReference type="PRINTS" id="PR00237">
    <property type="entry name" value="GPCRRHODOPSN"/>
</dbReference>
<evidence type="ECO:0000256" key="6">
    <source>
        <dbReference type="ARBA" id="ARBA00023040"/>
    </source>
</evidence>
<dbReference type="OrthoDB" id="9447109at2759"/>
<keyword evidence="9" id="KW-0807">Transducer</keyword>
<feature type="transmembrane region" description="Helical" evidence="10">
    <location>
        <begin position="136"/>
        <end position="158"/>
    </location>
</feature>
<dbReference type="PANTHER" id="PTHR26450:SF1">
    <property type="entry name" value="OLFACTORY RECEPTOR FAMILY 51 SUBFAMILY AB MEMBER 3"/>
    <property type="match status" value="1"/>
</dbReference>
<dbReference type="eggNOG" id="ENOG502RF9W">
    <property type="taxonomic scope" value="Eukaryota"/>
</dbReference>
<dbReference type="InterPro" id="IPR000276">
    <property type="entry name" value="GPCR_Rhodpsn"/>
</dbReference>
<evidence type="ECO:0000256" key="10">
    <source>
        <dbReference type="SAM" id="Phobius"/>
    </source>
</evidence>
<evidence type="ECO:0000256" key="7">
    <source>
        <dbReference type="ARBA" id="ARBA00023136"/>
    </source>
</evidence>
<dbReference type="FunFam" id="1.20.1070.10:FF:000002">
    <property type="entry name" value="Olfactory receptor"/>
    <property type="match status" value="1"/>
</dbReference>
<feature type="transmembrane region" description="Helical" evidence="10">
    <location>
        <begin position="61"/>
        <end position="88"/>
    </location>
</feature>